<reference evidence="1" key="1">
    <citation type="journal article" date="2014" name="Front. Microbiol.">
        <title>High frequency of phylogenetically diverse reductive dehalogenase-homologous genes in deep subseafloor sedimentary metagenomes.</title>
        <authorList>
            <person name="Kawai M."/>
            <person name="Futagami T."/>
            <person name="Toyoda A."/>
            <person name="Takaki Y."/>
            <person name="Nishi S."/>
            <person name="Hori S."/>
            <person name="Arai W."/>
            <person name="Tsubouchi T."/>
            <person name="Morono Y."/>
            <person name="Uchiyama I."/>
            <person name="Ito T."/>
            <person name="Fujiyama A."/>
            <person name="Inagaki F."/>
            <person name="Takami H."/>
        </authorList>
    </citation>
    <scope>NUCLEOTIDE SEQUENCE</scope>
    <source>
        <strain evidence="1">Expedition CK06-06</strain>
    </source>
</reference>
<proteinExistence type="predicted"/>
<sequence>AGGGEWTGFAESKGIYPPESLETWKTIPDSIDVPMGKAGFTTHSGETGAIYFKIEAKWLSPAYLNAISVISPAGEFDELKIVSIAKV</sequence>
<comment type="caution">
    <text evidence="1">The sequence shown here is derived from an EMBL/GenBank/DDBJ whole genome shotgun (WGS) entry which is preliminary data.</text>
</comment>
<evidence type="ECO:0000313" key="1">
    <source>
        <dbReference type="EMBL" id="GAI62968.1"/>
    </source>
</evidence>
<feature type="non-terminal residue" evidence="1">
    <location>
        <position position="1"/>
    </location>
</feature>
<organism evidence="1">
    <name type="scientific">marine sediment metagenome</name>
    <dbReference type="NCBI Taxonomy" id="412755"/>
    <lineage>
        <taxon>unclassified sequences</taxon>
        <taxon>metagenomes</taxon>
        <taxon>ecological metagenomes</taxon>
    </lineage>
</organism>
<dbReference type="AlphaFoldDB" id="X1Q436"/>
<protein>
    <submittedName>
        <fullName evidence="1">Uncharacterized protein</fullName>
    </submittedName>
</protein>
<accession>X1Q436</accession>
<gene>
    <name evidence="1" type="ORF">S12H4_08058</name>
</gene>
<name>X1Q436_9ZZZZ</name>
<dbReference type="EMBL" id="BARW01003066">
    <property type="protein sequence ID" value="GAI62968.1"/>
    <property type="molecule type" value="Genomic_DNA"/>
</dbReference>